<dbReference type="AlphaFoldDB" id="A0A438J6B2"/>
<gene>
    <name evidence="2" type="ORF">CK203_018591</name>
</gene>
<dbReference type="EMBL" id="QGNW01000061">
    <property type="protein sequence ID" value="RVX04436.1"/>
    <property type="molecule type" value="Genomic_DNA"/>
</dbReference>
<feature type="region of interest" description="Disordered" evidence="1">
    <location>
        <begin position="72"/>
        <end position="128"/>
    </location>
</feature>
<organism evidence="2 3">
    <name type="scientific">Vitis vinifera</name>
    <name type="common">Grape</name>
    <dbReference type="NCBI Taxonomy" id="29760"/>
    <lineage>
        <taxon>Eukaryota</taxon>
        <taxon>Viridiplantae</taxon>
        <taxon>Streptophyta</taxon>
        <taxon>Embryophyta</taxon>
        <taxon>Tracheophyta</taxon>
        <taxon>Spermatophyta</taxon>
        <taxon>Magnoliopsida</taxon>
        <taxon>eudicotyledons</taxon>
        <taxon>Gunneridae</taxon>
        <taxon>Pentapetalae</taxon>
        <taxon>rosids</taxon>
        <taxon>Vitales</taxon>
        <taxon>Vitaceae</taxon>
        <taxon>Viteae</taxon>
        <taxon>Vitis</taxon>
    </lineage>
</organism>
<dbReference type="Proteomes" id="UP000288805">
    <property type="component" value="Unassembled WGS sequence"/>
</dbReference>
<evidence type="ECO:0000313" key="3">
    <source>
        <dbReference type="Proteomes" id="UP000288805"/>
    </source>
</evidence>
<name>A0A438J6B2_VITVI</name>
<sequence length="128" mass="14327">MGHSLTGSKTQDESCPIQRVVNNVLGRLILTVQAGPVLSNVQFSVVQDLSPFNVILGCTWLHYMKVIPTYHQMVDKDPPGSRPLAKQSKSRKRNSPYEYQFPLAPEKPRKCRAPSDKTMTSSHGHILI</sequence>
<feature type="compositionally biased region" description="Polar residues" evidence="1">
    <location>
        <begin position="117"/>
        <end position="128"/>
    </location>
</feature>
<reference evidence="2 3" key="1">
    <citation type="journal article" date="2018" name="PLoS Genet.">
        <title>Population sequencing reveals clonal diversity and ancestral inbreeding in the grapevine cultivar Chardonnay.</title>
        <authorList>
            <person name="Roach M.J."/>
            <person name="Johnson D.L."/>
            <person name="Bohlmann J."/>
            <person name="van Vuuren H.J."/>
            <person name="Jones S.J."/>
            <person name="Pretorius I.S."/>
            <person name="Schmidt S.A."/>
            <person name="Borneman A.R."/>
        </authorList>
    </citation>
    <scope>NUCLEOTIDE SEQUENCE [LARGE SCALE GENOMIC DNA]</scope>
    <source>
        <strain evidence="3">cv. Chardonnay</strain>
        <tissue evidence="2">Leaf</tissue>
    </source>
</reference>
<proteinExistence type="predicted"/>
<evidence type="ECO:0000256" key="1">
    <source>
        <dbReference type="SAM" id="MobiDB-lite"/>
    </source>
</evidence>
<accession>A0A438J6B2</accession>
<evidence type="ECO:0000313" key="2">
    <source>
        <dbReference type="EMBL" id="RVX04436.1"/>
    </source>
</evidence>
<protein>
    <submittedName>
        <fullName evidence="2">Uncharacterized protein</fullName>
    </submittedName>
</protein>
<comment type="caution">
    <text evidence="2">The sequence shown here is derived from an EMBL/GenBank/DDBJ whole genome shotgun (WGS) entry which is preliminary data.</text>
</comment>